<gene>
    <name evidence="2" type="ORF">EVAR_43392_1</name>
</gene>
<organism evidence="2 3">
    <name type="scientific">Eumeta variegata</name>
    <name type="common">Bagworm moth</name>
    <name type="synonym">Eumeta japonica</name>
    <dbReference type="NCBI Taxonomy" id="151549"/>
    <lineage>
        <taxon>Eukaryota</taxon>
        <taxon>Metazoa</taxon>
        <taxon>Ecdysozoa</taxon>
        <taxon>Arthropoda</taxon>
        <taxon>Hexapoda</taxon>
        <taxon>Insecta</taxon>
        <taxon>Pterygota</taxon>
        <taxon>Neoptera</taxon>
        <taxon>Endopterygota</taxon>
        <taxon>Lepidoptera</taxon>
        <taxon>Glossata</taxon>
        <taxon>Ditrysia</taxon>
        <taxon>Tineoidea</taxon>
        <taxon>Psychidae</taxon>
        <taxon>Oiketicinae</taxon>
        <taxon>Eumeta</taxon>
    </lineage>
</organism>
<dbReference type="EMBL" id="BGZK01000649">
    <property type="protein sequence ID" value="GBP54522.1"/>
    <property type="molecule type" value="Genomic_DNA"/>
</dbReference>
<protein>
    <submittedName>
        <fullName evidence="2">Uncharacterized protein</fullName>
    </submittedName>
</protein>
<evidence type="ECO:0000256" key="1">
    <source>
        <dbReference type="SAM" id="MobiDB-lite"/>
    </source>
</evidence>
<dbReference type="AlphaFoldDB" id="A0A4C1WV71"/>
<accession>A0A4C1WV71</accession>
<name>A0A4C1WV71_EUMVA</name>
<reference evidence="2 3" key="1">
    <citation type="journal article" date="2019" name="Commun. Biol.">
        <title>The bagworm genome reveals a unique fibroin gene that provides high tensile strength.</title>
        <authorList>
            <person name="Kono N."/>
            <person name="Nakamura H."/>
            <person name="Ohtoshi R."/>
            <person name="Tomita M."/>
            <person name="Numata K."/>
            <person name="Arakawa K."/>
        </authorList>
    </citation>
    <scope>NUCLEOTIDE SEQUENCE [LARGE SCALE GENOMIC DNA]</scope>
</reference>
<feature type="region of interest" description="Disordered" evidence="1">
    <location>
        <begin position="61"/>
        <end position="83"/>
    </location>
</feature>
<evidence type="ECO:0000313" key="3">
    <source>
        <dbReference type="Proteomes" id="UP000299102"/>
    </source>
</evidence>
<dbReference type="Proteomes" id="UP000299102">
    <property type="component" value="Unassembled WGS sequence"/>
</dbReference>
<keyword evidence="3" id="KW-1185">Reference proteome</keyword>
<proteinExistence type="predicted"/>
<sequence length="93" mass="10176">MWDWIERLGDIERSGANKHSYHQEVDGHHALMDIHNSRKVVTTLPASNFIKSLCTDARTDETACDGEDTAPSTPSSPVGDASAVEIISVQNKL</sequence>
<comment type="caution">
    <text evidence="2">The sequence shown here is derived from an EMBL/GenBank/DDBJ whole genome shotgun (WGS) entry which is preliminary data.</text>
</comment>
<evidence type="ECO:0000313" key="2">
    <source>
        <dbReference type="EMBL" id="GBP54522.1"/>
    </source>
</evidence>